<name>C5C6B0_BEUC1</name>
<dbReference type="RefSeq" id="WP_015882556.1">
    <property type="nucleotide sequence ID" value="NC_012669.1"/>
</dbReference>
<keyword evidence="3 7" id="KW-0653">Protein transport</keyword>
<feature type="region of interest" description="Disordered" evidence="8">
    <location>
        <begin position="242"/>
        <end position="262"/>
    </location>
</feature>
<dbReference type="PRINTS" id="PR01840">
    <property type="entry name" value="TATCFAMILY"/>
</dbReference>
<feature type="compositionally biased region" description="Low complexity" evidence="8">
    <location>
        <begin position="248"/>
        <end position="262"/>
    </location>
</feature>
<evidence type="ECO:0000256" key="1">
    <source>
        <dbReference type="ARBA" id="ARBA00004141"/>
    </source>
</evidence>
<dbReference type="GO" id="GO:0033281">
    <property type="term" value="C:TAT protein transport complex"/>
    <property type="evidence" value="ECO:0007669"/>
    <property type="project" value="UniProtKB-UniRule"/>
</dbReference>
<dbReference type="HAMAP" id="MF_00902">
    <property type="entry name" value="TatC"/>
    <property type="match status" value="1"/>
</dbReference>
<evidence type="ECO:0000256" key="4">
    <source>
        <dbReference type="ARBA" id="ARBA00022989"/>
    </source>
</evidence>
<dbReference type="GO" id="GO:0065002">
    <property type="term" value="P:intracellular protein transmembrane transport"/>
    <property type="evidence" value="ECO:0007669"/>
    <property type="project" value="TreeGrafter"/>
</dbReference>
<gene>
    <name evidence="7" type="primary">tatC</name>
    <name evidence="9" type="ordered locus">Bcav_2061</name>
</gene>
<dbReference type="NCBIfam" id="TIGR00945">
    <property type="entry name" value="tatC"/>
    <property type="match status" value="1"/>
</dbReference>
<dbReference type="GO" id="GO:0043953">
    <property type="term" value="P:protein transport by the Tat complex"/>
    <property type="evidence" value="ECO:0007669"/>
    <property type="project" value="UniProtKB-UniRule"/>
</dbReference>
<keyword evidence="5 7" id="KW-0811">Translocation</keyword>
<protein>
    <recommendedName>
        <fullName evidence="7">Sec-independent protein translocase protein TatC</fullName>
    </recommendedName>
</protein>
<keyword evidence="7" id="KW-0813">Transport</keyword>
<feature type="transmembrane region" description="Helical" evidence="7">
    <location>
        <begin position="103"/>
        <end position="125"/>
    </location>
</feature>
<evidence type="ECO:0000256" key="2">
    <source>
        <dbReference type="ARBA" id="ARBA00022692"/>
    </source>
</evidence>
<keyword evidence="7" id="KW-1003">Cell membrane</keyword>
<sequence length="262" mass="28408">MALGAHLRELRRRFLLITAGLAVGMVVGWVLYPYVFDAIQAPIVAQAEAGLDAQLNFVGVASAIDIKIKVSLFVGLVVSSPWWLYQVWAFIMPGLRSKEKRYAFGFVGAAVPLFLGGTFLAWSVLPNAVRLLTEFTPEGAANLIDASTYITFVMQFMIAFGLAFIMPLLMVLLTFIGIVRGQTWAKGWRWAVVGIFAFAAVATPTPDAISMILLALPICGLYGIALTVCLLHDRRRDRRLAEEDELAEAPASDEGAAGAAEA</sequence>
<feature type="transmembrane region" description="Helical" evidence="7">
    <location>
        <begin position="70"/>
        <end position="91"/>
    </location>
</feature>
<proteinExistence type="inferred from homology"/>
<dbReference type="Proteomes" id="UP000007962">
    <property type="component" value="Chromosome"/>
</dbReference>
<comment type="subcellular location">
    <subcellularLocation>
        <location evidence="7">Cell membrane</location>
        <topology evidence="7">Multi-pass membrane protein</topology>
    </subcellularLocation>
    <subcellularLocation>
        <location evidence="1">Membrane</location>
        <topology evidence="1">Multi-pass membrane protein</topology>
    </subcellularLocation>
</comment>
<keyword evidence="6 7" id="KW-0472">Membrane</keyword>
<dbReference type="EMBL" id="CP001618">
    <property type="protein sequence ID" value="ACQ80316.1"/>
    <property type="molecule type" value="Genomic_DNA"/>
</dbReference>
<accession>C5C6B0</accession>
<dbReference type="InterPro" id="IPR002033">
    <property type="entry name" value="TatC"/>
</dbReference>
<keyword evidence="10" id="KW-1185">Reference proteome</keyword>
<dbReference type="STRING" id="471853.Bcav_2061"/>
<dbReference type="OrthoDB" id="9777044at2"/>
<evidence type="ECO:0000256" key="3">
    <source>
        <dbReference type="ARBA" id="ARBA00022927"/>
    </source>
</evidence>
<feature type="transmembrane region" description="Helical" evidence="7">
    <location>
        <begin position="152"/>
        <end position="176"/>
    </location>
</feature>
<keyword evidence="4 7" id="KW-1133">Transmembrane helix</keyword>
<dbReference type="eggNOG" id="COG0805">
    <property type="taxonomic scope" value="Bacteria"/>
</dbReference>
<comment type="similarity">
    <text evidence="7">Belongs to the TatC family.</text>
</comment>
<reference evidence="9 10" key="1">
    <citation type="journal article" date="2009" name="Stand. Genomic Sci.">
        <title>Complete genome sequence of Beutenbergia cavernae type strain (HKI 0122).</title>
        <authorList>
            <person name="Land M."/>
            <person name="Pukall R."/>
            <person name="Abt B."/>
            <person name="Goker M."/>
            <person name="Rohde M."/>
            <person name="Glavina Del Rio T."/>
            <person name="Tice H."/>
            <person name="Copeland A."/>
            <person name="Cheng J.F."/>
            <person name="Lucas S."/>
            <person name="Chen F."/>
            <person name="Nolan M."/>
            <person name="Bruce D."/>
            <person name="Goodwin L."/>
            <person name="Pitluck S."/>
            <person name="Ivanova N."/>
            <person name="Mavromatis K."/>
            <person name="Ovchinnikova G."/>
            <person name="Pati A."/>
            <person name="Chen A."/>
            <person name="Palaniappan K."/>
            <person name="Hauser L."/>
            <person name="Chang Y.J."/>
            <person name="Jefferies C.C."/>
            <person name="Saunders E."/>
            <person name="Brettin T."/>
            <person name="Detter J.C."/>
            <person name="Han C."/>
            <person name="Chain P."/>
            <person name="Bristow J."/>
            <person name="Eisen J.A."/>
            <person name="Markowitz V."/>
            <person name="Hugenholtz P."/>
            <person name="Kyrpides N.C."/>
            <person name="Klenk H.P."/>
            <person name="Lapidus A."/>
        </authorList>
    </citation>
    <scope>NUCLEOTIDE SEQUENCE [LARGE SCALE GENOMIC DNA]</scope>
    <source>
        <strain evidence="10">ATCC BAA-8 / DSM 12333 / NBRC 16432</strain>
    </source>
</reference>
<dbReference type="GO" id="GO:0009977">
    <property type="term" value="F:proton motive force dependent protein transmembrane transporter activity"/>
    <property type="evidence" value="ECO:0007669"/>
    <property type="project" value="TreeGrafter"/>
</dbReference>
<evidence type="ECO:0000256" key="8">
    <source>
        <dbReference type="SAM" id="MobiDB-lite"/>
    </source>
</evidence>
<feature type="transmembrane region" description="Helical" evidence="7">
    <location>
        <begin position="188"/>
        <end position="205"/>
    </location>
</feature>
<evidence type="ECO:0000256" key="5">
    <source>
        <dbReference type="ARBA" id="ARBA00023010"/>
    </source>
</evidence>
<evidence type="ECO:0000256" key="7">
    <source>
        <dbReference type="HAMAP-Rule" id="MF_00902"/>
    </source>
</evidence>
<keyword evidence="2 7" id="KW-0812">Transmembrane</keyword>
<dbReference type="Pfam" id="PF00902">
    <property type="entry name" value="TatC"/>
    <property type="match status" value="1"/>
</dbReference>
<comment type="function">
    <text evidence="7">Part of the twin-arginine translocation (Tat) system that transports large folded proteins containing a characteristic twin-arginine motif in their signal peptide across membranes. Together with TatB, TatC is part of a receptor directly interacting with Tat signal peptides.</text>
</comment>
<evidence type="ECO:0000313" key="10">
    <source>
        <dbReference type="Proteomes" id="UP000007962"/>
    </source>
</evidence>
<dbReference type="PANTHER" id="PTHR30371:SF0">
    <property type="entry name" value="SEC-INDEPENDENT PROTEIN TRANSLOCASE PROTEIN TATC, CHLOROPLASTIC-RELATED"/>
    <property type="match status" value="1"/>
</dbReference>
<feature type="transmembrane region" description="Helical" evidence="7">
    <location>
        <begin position="211"/>
        <end position="231"/>
    </location>
</feature>
<feature type="transmembrane region" description="Helical" evidence="7">
    <location>
        <begin position="14"/>
        <end position="32"/>
    </location>
</feature>
<organism evidence="9 10">
    <name type="scientific">Beutenbergia cavernae (strain ATCC BAA-8 / DSM 12333 / CCUG 43141 / JCM 11478 / NBRC 16432 / NCIMB 13614 / HKI 0122)</name>
    <dbReference type="NCBI Taxonomy" id="471853"/>
    <lineage>
        <taxon>Bacteria</taxon>
        <taxon>Bacillati</taxon>
        <taxon>Actinomycetota</taxon>
        <taxon>Actinomycetes</taxon>
        <taxon>Micrococcales</taxon>
        <taxon>Beutenbergiaceae</taxon>
        <taxon>Beutenbergia</taxon>
    </lineage>
</organism>
<dbReference type="KEGG" id="bcv:Bcav_2061"/>
<dbReference type="HOGENOM" id="CLU_031942_6_0_11"/>
<dbReference type="PANTHER" id="PTHR30371">
    <property type="entry name" value="SEC-INDEPENDENT PROTEIN TRANSLOCASE PROTEIN TATC"/>
    <property type="match status" value="1"/>
</dbReference>
<dbReference type="AlphaFoldDB" id="C5C6B0"/>
<evidence type="ECO:0000313" key="9">
    <source>
        <dbReference type="EMBL" id="ACQ80316.1"/>
    </source>
</evidence>
<comment type="subunit">
    <text evidence="7">The Tat system comprises two distinct complexes: a TatABC complex, containing multiple copies of TatA, TatB and TatC subunits, and a separate TatA complex, containing only TatA subunits. Substrates initially bind to the TatABC complex, which probably triggers association of the separate TatA complex to form the active translocon.</text>
</comment>
<evidence type="ECO:0000256" key="6">
    <source>
        <dbReference type="ARBA" id="ARBA00023136"/>
    </source>
</evidence>